<dbReference type="AlphaFoldDB" id="A0A7X4YPY1"/>
<keyword evidence="4" id="KW-1185">Reference proteome</keyword>
<dbReference type="RefSeq" id="WP_161699310.1">
    <property type="nucleotide sequence ID" value="NZ_JAAAMU010000007.1"/>
</dbReference>
<keyword evidence="1" id="KW-0378">Hydrolase</keyword>
<accession>A0A7X4YPY1</accession>
<dbReference type="InterPro" id="IPR052940">
    <property type="entry name" value="Carb_Esterase_6"/>
</dbReference>
<dbReference type="OrthoDB" id="9795554at2"/>
<evidence type="ECO:0000313" key="3">
    <source>
        <dbReference type="EMBL" id="NBC70402.1"/>
    </source>
</evidence>
<dbReference type="Proteomes" id="UP000558113">
    <property type="component" value="Unassembled WGS sequence"/>
</dbReference>
<organism evidence="3 4">
    <name type="scientific">Paenibacillus sacheonensis</name>
    <dbReference type="NCBI Taxonomy" id="742054"/>
    <lineage>
        <taxon>Bacteria</taxon>
        <taxon>Bacillati</taxon>
        <taxon>Bacillota</taxon>
        <taxon>Bacilli</taxon>
        <taxon>Bacillales</taxon>
        <taxon>Paenibacillaceae</taxon>
        <taxon>Paenibacillus</taxon>
    </lineage>
</organism>
<reference evidence="3 4" key="1">
    <citation type="submission" date="2020-01" db="EMBL/GenBank/DDBJ databases">
        <title>Paenibacillus soybeanensis sp. nov. isolated from the nodules of soybean (Glycine max(L.) Merr).</title>
        <authorList>
            <person name="Wang H."/>
        </authorList>
    </citation>
    <scope>NUCLEOTIDE SEQUENCE [LARGE SCALE GENOMIC DNA]</scope>
    <source>
        <strain evidence="3 4">DSM 23054</strain>
    </source>
</reference>
<dbReference type="InterPro" id="IPR036514">
    <property type="entry name" value="SGNH_hydro_sf"/>
</dbReference>
<dbReference type="EMBL" id="JAAAMU010000007">
    <property type="protein sequence ID" value="NBC70402.1"/>
    <property type="molecule type" value="Genomic_DNA"/>
</dbReference>
<sequence>MKPSRTEIRLSDTAFPCRIVEPVPHQVVQRDERNEAVIPIKLELAGVLPAGSELCAEARFNGTNSVGPWTPLGPAENHAITGVLANVPVGEHSVEIRIRSGTADSDDSRTAFGSVSPVFAGDLWILAGQSNMDGVGKLGEIQQPEAGISCFYLGDRWDVATDPLCWLLESVDPVNREVSDAELAQAIVEQRQFRQHGAGLGIPFAKEVRQQVQVPIGLIVCSHSGTSMAHWDYRLADKGGDSFYGAMLRRINKLGGKVKGVLWYQGESDTGTVTAPLYYDAMVSWVAALRQDLNDPLLPFIYAQLSVFHVLEPDTRWPDPALWNRVQDDQLALEQAIAHSAMVPTIDAGLADIIHLDTESLRIVGRRMAWQALRIAYGMQVAEKGPRPAGFRWNEARTELTIDLSGINGRLQEIGPLCGFRVEREKRRIPFAAELTEDRQGIHLRFEQSVPADCQLSHGAGFNPVVNAKDAMGIPLAVFGPVSI</sequence>
<dbReference type="Gene3D" id="3.40.50.1110">
    <property type="entry name" value="SGNH hydrolase"/>
    <property type="match status" value="1"/>
</dbReference>
<dbReference type="PANTHER" id="PTHR31988">
    <property type="entry name" value="ESTERASE, PUTATIVE (DUF303)-RELATED"/>
    <property type="match status" value="1"/>
</dbReference>
<protein>
    <recommendedName>
        <fullName evidence="2">Sialate O-acetylesterase domain-containing protein</fullName>
    </recommendedName>
</protein>
<dbReference type="InterPro" id="IPR005181">
    <property type="entry name" value="SASA"/>
</dbReference>
<name>A0A7X4YPY1_9BACL</name>
<feature type="domain" description="Sialate O-acetylesterase" evidence="2">
    <location>
        <begin position="121"/>
        <end position="373"/>
    </location>
</feature>
<dbReference type="PANTHER" id="PTHR31988:SF19">
    <property type="entry name" value="9-O-ACETYL-N-ACETYLNEURAMINIC ACID DEACETYLASE-RELATED"/>
    <property type="match status" value="1"/>
</dbReference>
<gene>
    <name evidence="3" type="ORF">GT003_15485</name>
</gene>
<dbReference type="GO" id="GO:0016787">
    <property type="term" value="F:hydrolase activity"/>
    <property type="evidence" value="ECO:0007669"/>
    <property type="project" value="UniProtKB-KW"/>
</dbReference>
<evidence type="ECO:0000259" key="2">
    <source>
        <dbReference type="Pfam" id="PF03629"/>
    </source>
</evidence>
<proteinExistence type="predicted"/>
<evidence type="ECO:0000313" key="4">
    <source>
        <dbReference type="Proteomes" id="UP000558113"/>
    </source>
</evidence>
<evidence type="ECO:0000256" key="1">
    <source>
        <dbReference type="ARBA" id="ARBA00022801"/>
    </source>
</evidence>
<dbReference type="Pfam" id="PF03629">
    <property type="entry name" value="SASA"/>
    <property type="match status" value="1"/>
</dbReference>
<comment type="caution">
    <text evidence="3">The sequence shown here is derived from an EMBL/GenBank/DDBJ whole genome shotgun (WGS) entry which is preliminary data.</text>
</comment>
<dbReference type="SUPFAM" id="SSF52266">
    <property type="entry name" value="SGNH hydrolase"/>
    <property type="match status" value="1"/>
</dbReference>